<dbReference type="SUPFAM" id="SSF51430">
    <property type="entry name" value="NAD(P)-linked oxidoreductase"/>
    <property type="match status" value="1"/>
</dbReference>
<dbReference type="InParanoid" id="A0A401H750"/>
<comment type="caution">
    <text evidence="1">The sequence shown here is derived from an EMBL/GenBank/DDBJ whole genome shotgun (WGS) entry which is preliminary data.</text>
</comment>
<reference evidence="1 2" key="1">
    <citation type="journal article" date="2018" name="Sci. Rep.">
        <title>Genome sequence of the cauliflower mushroom Sparassis crispa (Hanabiratake) and its association with beneficial usage.</title>
        <authorList>
            <person name="Kiyama R."/>
            <person name="Furutani Y."/>
            <person name="Kawaguchi K."/>
            <person name="Nakanishi T."/>
        </authorList>
    </citation>
    <scope>NUCLEOTIDE SEQUENCE [LARGE SCALE GENOMIC DNA]</scope>
</reference>
<evidence type="ECO:0000313" key="2">
    <source>
        <dbReference type="Proteomes" id="UP000287166"/>
    </source>
</evidence>
<dbReference type="GeneID" id="38787161"/>
<dbReference type="STRING" id="139825.A0A401H750"/>
<accession>A0A401H750</accession>
<dbReference type="Gene3D" id="3.20.20.100">
    <property type="entry name" value="NADP-dependent oxidoreductase domain"/>
    <property type="match status" value="1"/>
</dbReference>
<organism evidence="1 2">
    <name type="scientific">Sparassis crispa</name>
    <dbReference type="NCBI Taxonomy" id="139825"/>
    <lineage>
        <taxon>Eukaryota</taxon>
        <taxon>Fungi</taxon>
        <taxon>Dikarya</taxon>
        <taxon>Basidiomycota</taxon>
        <taxon>Agaricomycotina</taxon>
        <taxon>Agaricomycetes</taxon>
        <taxon>Polyporales</taxon>
        <taxon>Sparassidaceae</taxon>
        <taxon>Sparassis</taxon>
    </lineage>
</organism>
<sequence>MSGVHRHPVTFFPPAVHMLAIVRASPVFLPAFVWARADYPISLNGGSLFKPMALGYCTVEVARNILIIEDLRNSVQHVIFIDDPASNGVPAVPIERTVGTMAELDVKAGKSKYLGLSELRRAYAVHPISALQVEYPLFMLMFEDGKIGLLKTALGEGLQQSHYMCACPPVLST</sequence>
<dbReference type="Proteomes" id="UP000287166">
    <property type="component" value="Unassembled WGS sequence"/>
</dbReference>
<keyword evidence="2" id="KW-1185">Reference proteome</keyword>
<name>A0A401H750_9APHY</name>
<evidence type="ECO:0000313" key="1">
    <source>
        <dbReference type="EMBL" id="GBE90244.1"/>
    </source>
</evidence>
<dbReference type="RefSeq" id="XP_027621157.1">
    <property type="nucleotide sequence ID" value="XM_027765356.1"/>
</dbReference>
<dbReference type="InterPro" id="IPR036812">
    <property type="entry name" value="NAD(P)_OxRdtase_dom_sf"/>
</dbReference>
<dbReference type="AlphaFoldDB" id="A0A401H750"/>
<gene>
    <name evidence="1" type="ORF">SCP_1900930</name>
</gene>
<proteinExistence type="predicted"/>
<dbReference type="OrthoDB" id="37537at2759"/>
<protein>
    <submittedName>
        <fullName evidence="1">Uncharacterized protein</fullName>
    </submittedName>
</protein>
<dbReference type="EMBL" id="BFAD01000019">
    <property type="protein sequence ID" value="GBE90244.1"/>
    <property type="molecule type" value="Genomic_DNA"/>
</dbReference>